<evidence type="ECO:0000313" key="2">
    <source>
        <dbReference type="EMBL" id="CCG81607.1"/>
    </source>
</evidence>
<organism evidence="2 3">
    <name type="scientific">Taphrina deformans (strain PYCC 5710 / ATCC 11124 / CBS 356.35 / IMI 108563 / JCM 9778 / NBRC 8474)</name>
    <name type="common">Peach leaf curl fungus</name>
    <name type="synonym">Lalaria deformans</name>
    <dbReference type="NCBI Taxonomy" id="1097556"/>
    <lineage>
        <taxon>Eukaryota</taxon>
        <taxon>Fungi</taxon>
        <taxon>Dikarya</taxon>
        <taxon>Ascomycota</taxon>
        <taxon>Taphrinomycotina</taxon>
        <taxon>Taphrinomycetes</taxon>
        <taxon>Taphrinales</taxon>
        <taxon>Taphrinaceae</taxon>
        <taxon>Taphrina</taxon>
    </lineage>
</organism>
<accession>R4XB89</accession>
<gene>
    <name evidence="2" type="ORF">TAPDE_001259</name>
</gene>
<name>R4XB89_TAPDE</name>
<protein>
    <submittedName>
        <fullName evidence="2">Uncharacterized protein</fullName>
    </submittedName>
</protein>
<feature type="region of interest" description="Disordered" evidence="1">
    <location>
        <begin position="1"/>
        <end position="60"/>
    </location>
</feature>
<proteinExistence type="predicted"/>
<feature type="compositionally biased region" description="Basic and acidic residues" evidence="1">
    <location>
        <begin position="11"/>
        <end position="43"/>
    </location>
</feature>
<sequence>MKRKSSNGITETKKPTKEITHDENSNTKEVTKAENERTKKEIEGGTGPAGGSNAAINPKL</sequence>
<keyword evidence="3" id="KW-1185">Reference proteome</keyword>
<evidence type="ECO:0000256" key="1">
    <source>
        <dbReference type="SAM" id="MobiDB-lite"/>
    </source>
</evidence>
<dbReference type="EMBL" id="CAHR02000047">
    <property type="protein sequence ID" value="CCG81607.1"/>
    <property type="molecule type" value="Genomic_DNA"/>
</dbReference>
<comment type="caution">
    <text evidence="2">The sequence shown here is derived from an EMBL/GenBank/DDBJ whole genome shotgun (WGS) entry which is preliminary data.</text>
</comment>
<reference evidence="2 3" key="1">
    <citation type="journal article" date="2013" name="MBio">
        <title>Genome sequencing of the plant pathogen Taphrina deformans, the causal agent of peach leaf curl.</title>
        <authorList>
            <person name="Cisse O.H."/>
            <person name="Almeida J.M.G.C.F."/>
            <person name="Fonseca A."/>
            <person name="Kumar A.A."/>
            <person name="Salojaervi J."/>
            <person name="Overmyer K."/>
            <person name="Hauser P.M."/>
            <person name="Pagni M."/>
        </authorList>
    </citation>
    <scope>NUCLEOTIDE SEQUENCE [LARGE SCALE GENOMIC DNA]</scope>
    <source>
        <strain evidence="3">PYCC 5710 / ATCC 11124 / CBS 356.35 / IMI 108563 / JCM 9778 / NBRC 8474</strain>
    </source>
</reference>
<dbReference type="AlphaFoldDB" id="R4XB89"/>
<dbReference type="Proteomes" id="UP000013776">
    <property type="component" value="Unassembled WGS sequence"/>
</dbReference>
<evidence type="ECO:0000313" key="3">
    <source>
        <dbReference type="Proteomes" id="UP000013776"/>
    </source>
</evidence>